<dbReference type="Proteomes" id="UP001356095">
    <property type="component" value="Unassembled WGS sequence"/>
</dbReference>
<feature type="domain" description="HTH cro/C1-type" evidence="1">
    <location>
        <begin position="10"/>
        <end position="64"/>
    </location>
</feature>
<dbReference type="Pfam" id="PF19054">
    <property type="entry name" value="DUF5753"/>
    <property type="match status" value="1"/>
</dbReference>
<organism evidence="2 3">
    <name type="scientific">Nocardiopsis codii</name>
    <dbReference type="NCBI Taxonomy" id="3065942"/>
    <lineage>
        <taxon>Bacteria</taxon>
        <taxon>Bacillati</taxon>
        <taxon>Actinomycetota</taxon>
        <taxon>Actinomycetes</taxon>
        <taxon>Streptosporangiales</taxon>
        <taxon>Nocardiopsidaceae</taxon>
        <taxon>Nocardiopsis</taxon>
    </lineage>
</organism>
<dbReference type="Pfam" id="PF13560">
    <property type="entry name" value="HTH_31"/>
    <property type="match status" value="1"/>
</dbReference>
<proteinExistence type="predicted"/>
<dbReference type="RefSeq" id="WP_330092718.1">
    <property type="nucleotide sequence ID" value="NZ_JAUZMY010000016.1"/>
</dbReference>
<dbReference type="SUPFAM" id="SSF47413">
    <property type="entry name" value="lambda repressor-like DNA-binding domains"/>
    <property type="match status" value="1"/>
</dbReference>
<dbReference type="InterPro" id="IPR010982">
    <property type="entry name" value="Lambda_DNA-bd_dom_sf"/>
</dbReference>
<dbReference type="CDD" id="cd00093">
    <property type="entry name" value="HTH_XRE"/>
    <property type="match status" value="1"/>
</dbReference>
<dbReference type="InterPro" id="IPR043917">
    <property type="entry name" value="DUF5753"/>
</dbReference>
<accession>A0ABU7KAB0</accession>
<dbReference type="EMBL" id="JAUZMY010000016">
    <property type="protein sequence ID" value="MEE2038947.1"/>
    <property type="molecule type" value="Genomic_DNA"/>
</dbReference>
<dbReference type="PROSITE" id="PS50943">
    <property type="entry name" value="HTH_CROC1"/>
    <property type="match status" value="1"/>
</dbReference>
<name>A0ABU7KAB0_9ACTN</name>
<dbReference type="Gene3D" id="1.10.260.40">
    <property type="entry name" value="lambda repressor-like DNA-binding domains"/>
    <property type="match status" value="1"/>
</dbReference>
<gene>
    <name evidence="2" type="ORF">Q8791_17145</name>
</gene>
<evidence type="ECO:0000313" key="3">
    <source>
        <dbReference type="Proteomes" id="UP001356095"/>
    </source>
</evidence>
<dbReference type="SMART" id="SM00530">
    <property type="entry name" value="HTH_XRE"/>
    <property type="match status" value="1"/>
</dbReference>
<keyword evidence="3" id="KW-1185">Reference proteome</keyword>
<protein>
    <submittedName>
        <fullName evidence="2">Helix-turn-helix transcriptional regulator</fullName>
    </submittedName>
</protein>
<comment type="caution">
    <text evidence="2">The sequence shown here is derived from an EMBL/GenBank/DDBJ whole genome shotgun (WGS) entry which is preliminary data.</text>
</comment>
<evidence type="ECO:0000259" key="1">
    <source>
        <dbReference type="PROSITE" id="PS50943"/>
    </source>
</evidence>
<sequence>MMLTPFQESLIKFRELAGFTQRQLADRSRTSHSSVNRWEGGMGTPKRDNAALLDDALGAQGVLLAAWRRTTEGTGLPDWARDLESIERTARHLTVITPALVPGLLQCPGVARAVFRAGMPGASPGDLARLVALRTERLGELPDMDVTAVFSAAAVAGLPTDLRQAQAAHLIEWAATGRVTLHLVPEGTTLLVPASPLMLFRLRTGDLAVVSDHADGNVIHEDTSHDRLSGEATAALASSLPVGLSLDVLRKMT</sequence>
<reference evidence="2 3" key="1">
    <citation type="submission" date="2023-08" db="EMBL/GenBank/DDBJ databases">
        <authorList>
            <person name="Girao M."/>
            <person name="Carvalho M.F."/>
        </authorList>
    </citation>
    <scope>NUCLEOTIDE SEQUENCE [LARGE SCALE GENOMIC DNA]</scope>
    <source>
        <strain evidence="2 3">CT-R113</strain>
    </source>
</reference>
<evidence type="ECO:0000313" key="2">
    <source>
        <dbReference type="EMBL" id="MEE2038947.1"/>
    </source>
</evidence>
<dbReference type="InterPro" id="IPR001387">
    <property type="entry name" value="Cro/C1-type_HTH"/>
</dbReference>